<evidence type="ECO:0000313" key="1">
    <source>
        <dbReference type="EMBL" id="RPA80506.1"/>
    </source>
</evidence>
<organism evidence="1 2">
    <name type="scientific">Ascobolus immersus RN42</name>
    <dbReference type="NCBI Taxonomy" id="1160509"/>
    <lineage>
        <taxon>Eukaryota</taxon>
        <taxon>Fungi</taxon>
        <taxon>Dikarya</taxon>
        <taxon>Ascomycota</taxon>
        <taxon>Pezizomycotina</taxon>
        <taxon>Pezizomycetes</taxon>
        <taxon>Pezizales</taxon>
        <taxon>Ascobolaceae</taxon>
        <taxon>Ascobolus</taxon>
    </lineage>
</organism>
<reference evidence="1 2" key="1">
    <citation type="journal article" date="2018" name="Nat. Ecol. Evol.">
        <title>Pezizomycetes genomes reveal the molecular basis of ectomycorrhizal truffle lifestyle.</title>
        <authorList>
            <person name="Murat C."/>
            <person name="Payen T."/>
            <person name="Noel B."/>
            <person name="Kuo A."/>
            <person name="Morin E."/>
            <person name="Chen J."/>
            <person name="Kohler A."/>
            <person name="Krizsan K."/>
            <person name="Balestrini R."/>
            <person name="Da Silva C."/>
            <person name="Montanini B."/>
            <person name="Hainaut M."/>
            <person name="Levati E."/>
            <person name="Barry K.W."/>
            <person name="Belfiori B."/>
            <person name="Cichocki N."/>
            <person name="Clum A."/>
            <person name="Dockter R.B."/>
            <person name="Fauchery L."/>
            <person name="Guy J."/>
            <person name="Iotti M."/>
            <person name="Le Tacon F."/>
            <person name="Lindquist E.A."/>
            <person name="Lipzen A."/>
            <person name="Malagnac F."/>
            <person name="Mello A."/>
            <person name="Molinier V."/>
            <person name="Miyauchi S."/>
            <person name="Poulain J."/>
            <person name="Riccioni C."/>
            <person name="Rubini A."/>
            <person name="Sitrit Y."/>
            <person name="Splivallo R."/>
            <person name="Traeger S."/>
            <person name="Wang M."/>
            <person name="Zifcakova L."/>
            <person name="Wipf D."/>
            <person name="Zambonelli A."/>
            <person name="Paolocci F."/>
            <person name="Nowrousian M."/>
            <person name="Ottonello S."/>
            <person name="Baldrian P."/>
            <person name="Spatafora J.W."/>
            <person name="Henrissat B."/>
            <person name="Nagy L.G."/>
            <person name="Aury J.M."/>
            <person name="Wincker P."/>
            <person name="Grigoriev I.V."/>
            <person name="Bonfante P."/>
            <person name="Martin F.M."/>
        </authorList>
    </citation>
    <scope>NUCLEOTIDE SEQUENCE [LARGE SCALE GENOMIC DNA]</scope>
    <source>
        <strain evidence="1 2">RN42</strain>
    </source>
</reference>
<sequence length="295" mass="33942">MQAEDKDERGLVHSNFHTNLRTQLEQYEGMRGLYLRSNCGLNTRVRISDFDARKEMSTLIFNESLQVKETHGDAMQLLSSKETVPTVASSTSVWGCKETQAPLTHERTGKEFRTETNKSNENPVFEEHSIAVLPNARKRGSSTAPYGDEEQVWRSPIVYDKTTVQTLGFKGRKKAHCHDSSSGVIRRPRRAVRNQSHMTSSKDQNYGYARVIHLFAHRFFSRDLHLSLVGLITQECFAMGRATKRERIHVIYVAWNLRATIVRSSNEPLEVPLEHSPNMRTRTTSDQRWFGTYRK</sequence>
<dbReference type="AlphaFoldDB" id="A0A3N4I526"/>
<evidence type="ECO:0000313" key="2">
    <source>
        <dbReference type="Proteomes" id="UP000275078"/>
    </source>
</evidence>
<accession>A0A3N4I526</accession>
<keyword evidence="2" id="KW-1185">Reference proteome</keyword>
<gene>
    <name evidence="1" type="ORF">BJ508DRAFT_307324</name>
</gene>
<proteinExistence type="predicted"/>
<name>A0A3N4I526_ASCIM</name>
<protein>
    <submittedName>
        <fullName evidence="1">Uncharacterized protein</fullName>
    </submittedName>
</protein>
<dbReference type="Proteomes" id="UP000275078">
    <property type="component" value="Unassembled WGS sequence"/>
</dbReference>
<dbReference type="EMBL" id="ML119687">
    <property type="protein sequence ID" value="RPA80506.1"/>
    <property type="molecule type" value="Genomic_DNA"/>
</dbReference>